<accession>A0A3N4M640</accession>
<feature type="compositionally biased region" description="Polar residues" evidence="1">
    <location>
        <begin position="1"/>
        <end position="10"/>
    </location>
</feature>
<feature type="compositionally biased region" description="Polar residues" evidence="1">
    <location>
        <begin position="283"/>
        <end position="296"/>
    </location>
</feature>
<evidence type="ECO:0000313" key="2">
    <source>
        <dbReference type="EMBL" id="RPB29209.1"/>
    </source>
</evidence>
<keyword evidence="3" id="KW-1185">Reference proteome</keyword>
<dbReference type="AlphaFoldDB" id="A0A3N4M640"/>
<dbReference type="Proteomes" id="UP000267821">
    <property type="component" value="Unassembled WGS sequence"/>
</dbReference>
<feature type="region of interest" description="Disordered" evidence="1">
    <location>
        <begin position="1"/>
        <end position="30"/>
    </location>
</feature>
<name>A0A3N4M640_9PEZI</name>
<dbReference type="STRING" id="1051890.A0A3N4M640"/>
<evidence type="ECO:0000256" key="1">
    <source>
        <dbReference type="SAM" id="MobiDB-lite"/>
    </source>
</evidence>
<gene>
    <name evidence="2" type="ORF">L211DRAFT_833071</name>
</gene>
<organism evidence="2 3">
    <name type="scientific">Terfezia boudieri ATCC MYA-4762</name>
    <dbReference type="NCBI Taxonomy" id="1051890"/>
    <lineage>
        <taxon>Eukaryota</taxon>
        <taxon>Fungi</taxon>
        <taxon>Dikarya</taxon>
        <taxon>Ascomycota</taxon>
        <taxon>Pezizomycotina</taxon>
        <taxon>Pezizomycetes</taxon>
        <taxon>Pezizales</taxon>
        <taxon>Pezizaceae</taxon>
        <taxon>Terfezia</taxon>
    </lineage>
</organism>
<evidence type="ECO:0008006" key="4">
    <source>
        <dbReference type="Google" id="ProtNLM"/>
    </source>
</evidence>
<dbReference type="InParanoid" id="A0A3N4M640"/>
<dbReference type="PANTHER" id="PTHR35179">
    <property type="entry name" value="PROTEIN CBG02620"/>
    <property type="match status" value="1"/>
</dbReference>
<sequence length="519" mass="57483">MSASNQNISNDRGHSSYRGRGRGNRNNYGGTWKLTVDDSMPLTTEDLPKGGILAELEVAKLVEAATEEQFEAEKYRKEDYELVASYNWCEKAGKPGIIVPGLAARWTPPSLPAWLNPDSGIFYIDQNAYRWPTSPLEPALRALFTLHPTFDLNPIDIVTDRNNLRKLFRFVCGNQKFMHEFKFYVEVINRTVLVTRWEKRAANVVAGGEFRGFGHTFEKEFTKYTKGLEGSTGHHRVAKYKFGGLNMMVRFTAEAFLGSKDMPSGGDTEATGIAQKSVKKQTSDSSPRTGQKSSPGRTRPHFTPGTGDVKQAPPSAPAHTSTTNARGSFAKPLPKAPLTDHTDLADIFAKSLKIEANNEPENPPHRLEIVLGGMMMPQERVLEMKTRAMNRTIDLTDQTPQLWFSNTSNLYVGYHQRGSFMNVDTEIMGVKGLQLWEDENQGNLRKLAALLRSIIQIARSAEGGRAQVACVGGKLRVHAIQDGEEAFGTLPMELRQRWDVQRAAKQSAQGGVGAAGKGI</sequence>
<dbReference type="PANTHER" id="PTHR35179:SF2">
    <property type="entry name" value="START DOMAIN-CONTAINING PROTEIN"/>
    <property type="match status" value="1"/>
</dbReference>
<reference evidence="2 3" key="1">
    <citation type="journal article" date="2018" name="Nat. Ecol. Evol.">
        <title>Pezizomycetes genomes reveal the molecular basis of ectomycorrhizal truffle lifestyle.</title>
        <authorList>
            <person name="Murat C."/>
            <person name="Payen T."/>
            <person name="Noel B."/>
            <person name="Kuo A."/>
            <person name="Morin E."/>
            <person name="Chen J."/>
            <person name="Kohler A."/>
            <person name="Krizsan K."/>
            <person name="Balestrini R."/>
            <person name="Da Silva C."/>
            <person name="Montanini B."/>
            <person name="Hainaut M."/>
            <person name="Levati E."/>
            <person name="Barry K.W."/>
            <person name="Belfiori B."/>
            <person name="Cichocki N."/>
            <person name="Clum A."/>
            <person name="Dockter R.B."/>
            <person name="Fauchery L."/>
            <person name="Guy J."/>
            <person name="Iotti M."/>
            <person name="Le Tacon F."/>
            <person name="Lindquist E.A."/>
            <person name="Lipzen A."/>
            <person name="Malagnac F."/>
            <person name="Mello A."/>
            <person name="Molinier V."/>
            <person name="Miyauchi S."/>
            <person name="Poulain J."/>
            <person name="Riccioni C."/>
            <person name="Rubini A."/>
            <person name="Sitrit Y."/>
            <person name="Splivallo R."/>
            <person name="Traeger S."/>
            <person name="Wang M."/>
            <person name="Zifcakova L."/>
            <person name="Wipf D."/>
            <person name="Zambonelli A."/>
            <person name="Paolocci F."/>
            <person name="Nowrousian M."/>
            <person name="Ottonello S."/>
            <person name="Baldrian P."/>
            <person name="Spatafora J.W."/>
            <person name="Henrissat B."/>
            <person name="Nagy L.G."/>
            <person name="Aury J.M."/>
            <person name="Wincker P."/>
            <person name="Grigoriev I.V."/>
            <person name="Bonfante P."/>
            <person name="Martin F.M."/>
        </authorList>
    </citation>
    <scope>NUCLEOTIDE SEQUENCE [LARGE SCALE GENOMIC DNA]</scope>
    <source>
        <strain evidence="2 3">ATCC MYA-4762</strain>
    </source>
</reference>
<protein>
    <recommendedName>
        <fullName evidence="4">Geranylgeranyl pyrophosphate synthetase</fullName>
    </recommendedName>
</protein>
<dbReference type="EMBL" id="ML121528">
    <property type="protein sequence ID" value="RPB29209.1"/>
    <property type="molecule type" value="Genomic_DNA"/>
</dbReference>
<proteinExistence type="predicted"/>
<feature type="region of interest" description="Disordered" evidence="1">
    <location>
        <begin position="262"/>
        <end position="337"/>
    </location>
</feature>
<dbReference type="OrthoDB" id="5393654at2759"/>
<evidence type="ECO:0000313" key="3">
    <source>
        <dbReference type="Proteomes" id="UP000267821"/>
    </source>
</evidence>